<organism evidence="1 2">
    <name type="scientific">Aedes aegypti</name>
    <name type="common">Yellowfever mosquito</name>
    <name type="synonym">Culex aegypti</name>
    <dbReference type="NCBI Taxonomy" id="7159"/>
    <lineage>
        <taxon>Eukaryota</taxon>
        <taxon>Metazoa</taxon>
        <taxon>Ecdysozoa</taxon>
        <taxon>Arthropoda</taxon>
        <taxon>Hexapoda</taxon>
        <taxon>Insecta</taxon>
        <taxon>Pterygota</taxon>
        <taxon>Neoptera</taxon>
        <taxon>Endopterygota</taxon>
        <taxon>Diptera</taxon>
        <taxon>Nematocera</taxon>
        <taxon>Culicoidea</taxon>
        <taxon>Culicidae</taxon>
        <taxon>Culicinae</taxon>
        <taxon>Aedini</taxon>
        <taxon>Aedes</taxon>
        <taxon>Stegomyia</taxon>
    </lineage>
</organism>
<dbReference type="HOGENOM" id="CLU_1769588_0_0_1"/>
<reference evidence="1" key="3">
    <citation type="submission" date="2012-09" db="EMBL/GenBank/DDBJ databases">
        <authorList>
            <consortium name="VectorBase"/>
        </authorList>
    </citation>
    <scope>NUCLEOTIDE SEQUENCE</scope>
    <source>
        <strain evidence="1">Liverpool</strain>
    </source>
</reference>
<proteinExistence type="predicted"/>
<reference evidence="1" key="2">
    <citation type="journal article" date="2007" name="Science">
        <title>Genome sequence of Aedes aegypti, a major arbovirus vector.</title>
        <authorList>
            <person name="Nene V."/>
            <person name="Wortman J.R."/>
            <person name="Lawson D."/>
            <person name="Haas B."/>
            <person name="Kodira C."/>
            <person name="Tu Z.J."/>
            <person name="Loftus B."/>
            <person name="Xi Z."/>
            <person name="Megy K."/>
            <person name="Grabherr M."/>
            <person name="Ren Q."/>
            <person name="Zdobnov E.M."/>
            <person name="Lobo N.F."/>
            <person name="Campbell K.S."/>
            <person name="Brown S.E."/>
            <person name="Bonaldo M.F."/>
            <person name="Zhu J."/>
            <person name="Sinkins S.P."/>
            <person name="Hogenkamp D.G."/>
            <person name="Amedeo P."/>
            <person name="Arensburger P."/>
            <person name="Atkinson P.W."/>
            <person name="Bidwell S."/>
            <person name="Biedler J."/>
            <person name="Birney E."/>
            <person name="Bruggner R.V."/>
            <person name="Costas J."/>
            <person name="Coy M.R."/>
            <person name="Crabtree J."/>
            <person name="Crawford M."/>
            <person name="Debruyn B."/>
            <person name="Decaprio D."/>
            <person name="Eiglmeier K."/>
            <person name="Eisenstadt E."/>
            <person name="El-Dorry H."/>
            <person name="Gelbart W.M."/>
            <person name="Gomes S.L."/>
            <person name="Hammond M."/>
            <person name="Hannick L.I."/>
            <person name="Hogan J.R."/>
            <person name="Holmes M.H."/>
            <person name="Jaffe D."/>
            <person name="Johnston J.S."/>
            <person name="Kennedy R.C."/>
            <person name="Koo H."/>
            <person name="Kravitz S."/>
            <person name="Kriventseva E.V."/>
            <person name="Kulp D."/>
            <person name="Labutti K."/>
            <person name="Lee E."/>
            <person name="Li S."/>
            <person name="Lovin D.D."/>
            <person name="Mao C."/>
            <person name="Mauceli E."/>
            <person name="Menck C.F."/>
            <person name="Miller J.R."/>
            <person name="Montgomery P."/>
            <person name="Mori A."/>
            <person name="Nascimento A.L."/>
            <person name="Naveira H.F."/>
            <person name="Nusbaum C."/>
            <person name="O'leary S."/>
            <person name="Orvis J."/>
            <person name="Pertea M."/>
            <person name="Quesneville H."/>
            <person name="Reidenbach K.R."/>
            <person name="Rogers Y.H."/>
            <person name="Roth C.W."/>
            <person name="Schneider J.R."/>
            <person name="Schatz M."/>
            <person name="Shumway M."/>
            <person name="Stanke M."/>
            <person name="Stinson E.O."/>
            <person name="Tubio J.M."/>
            <person name="Vanzee J.P."/>
            <person name="Verjovski-Almeida S."/>
            <person name="Werner D."/>
            <person name="White O."/>
            <person name="Wyder S."/>
            <person name="Zeng Q."/>
            <person name="Zhao Q."/>
            <person name="Zhao Y."/>
            <person name="Hill C.A."/>
            <person name="Raikhel A.S."/>
            <person name="Soares M.B."/>
            <person name="Knudson D.L."/>
            <person name="Lee N.H."/>
            <person name="Galagan J."/>
            <person name="Salzberg S.L."/>
            <person name="Paulsen I.T."/>
            <person name="Dimopoulos G."/>
            <person name="Collins F.H."/>
            <person name="Birren B."/>
            <person name="Fraser-Liggett C.M."/>
            <person name="Severson D.W."/>
        </authorList>
    </citation>
    <scope>NUCLEOTIDE SEQUENCE [LARGE SCALE GENOMIC DNA]</scope>
    <source>
        <strain evidence="1">Liverpool</strain>
    </source>
</reference>
<dbReference type="Proteomes" id="UP000682892">
    <property type="component" value="Chromosome 2"/>
</dbReference>
<evidence type="ECO:0000313" key="2">
    <source>
        <dbReference type="Proteomes" id="UP000682892"/>
    </source>
</evidence>
<evidence type="ECO:0000313" key="1">
    <source>
        <dbReference type="EMBL" id="EAT37907.1"/>
    </source>
</evidence>
<dbReference type="EMBL" id="CH477642">
    <property type="protein sequence ID" value="EAT37907.1"/>
    <property type="molecule type" value="Genomic_DNA"/>
</dbReference>
<gene>
    <name evidence="1" type="ORF">AaeL_AAEL010155</name>
</gene>
<protein>
    <submittedName>
        <fullName evidence="1">AAEL010155-PA</fullName>
    </submittedName>
</protein>
<accession>Q16TR0</accession>
<name>Q16TR0_AEDAE</name>
<dbReference type="PaxDb" id="7159-AAEL010155-PA"/>
<dbReference type="AlphaFoldDB" id="Q16TR0"/>
<reference evidence="1" key="1">
    <citation type="submission" date="2005-10" db="EMBL/GenBank/DDBJ databases">
        <authorList>
            <person name="Loftus B.J."/>
            <person name="Nene V.M."/>
            <person name="Hannick L.I."/>
            <person name="Bidwell S."/>
            <person name="Haas B."/>
            <person name="Amedeo P."/>
            <person name="Orvis J."/>
            <person name="Wortman J.R."/>
            <person name="White O.R."/>
            <person name="Salzberg S."/>
            <person name="Shumway M."/>
            <person name="Koo H."/>
            <person name="Zhao Y."/>
            <person name="Holmes M."/>
            <person name="Miller J."/>
            <person name="Schatz M."/>
            <person name="Pop M."/>
            <person name="Pai G."/>
            <person name="Utterback T."/>
            <person name="Rogers Y.-H."/>
            <person name="Kravitz S."/>
            <person name="Fraser C.M."/>
        </authorList>
    </citation>
    <scope>NUCLEOTIDE SEQUENCE</scope>
    <source>
        <strain evidence="1">Liverpool</strain>
    </source>
</reference>
<sequence length="147" mass="16954">MYSICAKSFCGFIPQQTAICVQLIRKRLPLRRHSSKEVFKCSKDEIFLIKCNISPRLPPIGPPPNPAENISSPDQNISVHKMVHHRHRHHSSSPSALYLFIFNERLGPFTTSRVMHFHTPFNEHCKTSLPIFFSLKLHASHQTRTRS</sequence>